<feature type="transmembrane region" description="Helical" evidence="5">
    <location>
        <begin position="118"/>
        <end position="138"/>
    </location>
</feature>
<comment type="subcellular location">
    <subcellularLocation>
        <location evidence="1">Membrane</location>
        <topology evidence="1">Multi-pass membrane protein</topology>
    </subcellularLocation>
</comment>
<evidence type="ECO:0000256" key="2">
    <source>
        <dbReference type="ARBA" id="ARBA00022692"/>
    </source>
</evidence>
<dbReference type="SUPFAM" id="SSF103481">
    <property type="entry name" value="Multidrug resistance efflux transporter EmrE"/>
    <property type="match status" value="1"/>
</dbReference>
<feature type="transmembrane region" description="Helical" evidence="5">
    <location>
        <begin position="297"/>
        <end position="312"/>
    </location>
</feature>
<evidence type="ECO:0000313" key="7">
    <source>
        <dbReference type="Proteomes" id="UP001378960"/>
    </source>
</evidence>
<dbReference type="Pfam" id="PF04142">
    <property type="entry name" value="Nuc_sug_transp"/>
    <property type="match status" value="1"/>
</dbReference>
<dbReference type="PANTHER" id="PTHR13146:SF0">
    <property type="entry name" value="SOLUTE CARRIER FAMILY 35 MEMBER F6"/>
    <property type="match status" value="1"/>
</dbReference>
<dbReference type="GO" id="GO:0015165">
    <property type="term" value="F:pyrimidine nucleotide-sugar transmembrane transporter activity"/>
    <property type="evidence" value="ECO:0007669"/>
    <property type="project" value="InterPro"/>
</dbReference>
<feature type="transmembrane region" description="Helical" evidence="5">
    <location>
        <begin position="91"/>
        <end position="112"/>
    </location>
</feature>
<dbReference type="Proteomes" id="UP001378960">
    <property type="component" value="Unassembled WGS sequence"/>
</dbReference>
<feature type="transmembrane region" description="Helical" evidence="5">
    <location>
        <begin position="261"/>
        <end position="285"/>
    </location>
</feature>
<evidence type="ECO:0008006" key="8">
    <source>
        <dbReference type="Google" id="ProtNLM"/>
    </source>
</evidence>
<comment type="caution">
    <text evidence="6">The sequence shown here is derived from an EMBL/GenBank/DDBJ whole genome shotgun (WGS) entry which is preliminary data.</text>
</comment>
<feature type="transmembrane region" description="Helical" evidence="5">
    <location>
        <begin position="184"/>
        <end position="204"/>
    </location>
</feature>
<feature type="transmembrane region" description="Helical" evidence="5">
    <location>
        <begin position="41"/>
        <end position="60"/>
    </location>
</feature>
<dbReference type="InterPro" id="IPR037185">
    <property type="entry name" value="EmrE-like"/>
</dbReference>
<protein>
    <recommendedName>
        <fullName evidence="8">EamA domain-containing protein</fullName>
    </recommendedName>
</protein>
<proteinExistence type="predicted"/>
<accession>A0AAV5R4B1</accession>
<evidence type="ECO:0000313" key="6">
    <source>
        <dbReference type="EMBL" id="GMM46300.1"/>
    </source>
</evidence>
<dbReference type="PANTHER" id="PTHR13146">
    <property type="match status" value="1"/>
</dbReference>
<feature type="transmembrane region" description="Helical" evidence="5">
    <location>
        <begin position="224"/>
        <end position="241"/>
    </location>
</feature>
<evidence type="ECO:0000256" key="5">
    <source>
        <dbReference type="SAM" id="Phobius"/>
    </source>
</evidence>
<name>A0AAV5R4B1_PICKL</name>
<keyword evidence="7" id="KW-1185">Reference proteome</keyword>
<keyword evidence="4 5" id="KW-0472">Membrane</keyword>
<feature type="transmembrane region" description="Helical" evidence="5">
    <location>
        <begin position="145"/>
        <end position="164"/>
    </location>
</feature>
<dbReference type="PIRSF" id="PIRSF036436">
    <property type="entry name" value="UCP036436"/>
    <property type="match status" value="1"/>
</dbReference>
<dbReference type="EMBL" id="BTGB01000003">
    <property type="protein sequence ID" value="GMM46300.1"/>
    <property type="molecule type" value="Genomic_DNA"/>
</dbReference>
<dbReference type="GO" id="GO:0000139">
    <property type="term" value="C:Golgi membrane"/>
    <property type="evidence" value="ECO:0007669"/>
    <property type="project" value="InterPro"/>
</dbReference>
<evidence type="ECO:0000256" key="1">
    <source>
        <dbReference type="ARBA" id="ARBA00004141"/>
    </source>
</evidence>
<sequence>MCILGTIVFGSLNSIFTKYQDMQCVKHCNDPLRAVYFDQPVLQTLQMFIGEMLCWIPFYFMKRNKIINNDTVSLLPDITTTKKKPTWKDSIILSIPSTCDLLGTTLMNIGLIYTPVSIYQMTRGSVILIVGLFSVIFLKKRITKLEWISLFIVFSGVFLVGFSGYINDQRNVSVLGDDKQSLDIIVGMILIFSGITMTAVQFVVEEHILTYLDVEPMEVVGYEGTYGTLVTLLGMIIGYLINGRGYFDIIESFNQMFNNKIILYTSFMIMVSISVFNFCGITLTYSLSATSRSTIDTCRTLLVWIISMIIGWESLHLLQLNGFLLLVMGTLAFNGVIEPENWEFIPLWLKELESDVRT</sequence>
<organism evidence="6 7">
    <name type="scientific">Pichia kluyveri</name>
    <name type="common">Yeast</name>
    <dbReference type="NCBI Taxonomy" id="36015"/>
    <lineage>
        <taxon>Eukaryota</taxon>
        <taxon>Fungi</taxon>
        <taxon>Dikarya</taxon>
        <taxon>Ascomycota</taxon>
        <taxon>Saccharomycotina</taxon>
        <taxon>Pichiomycetes</taxon>
        <taxon>Pichiales</taxon>
        <taxon>Pichiaceae</taxon>
        <taxon>Pichia</taxon>
    </lineage>
</organism>
<dbReference type="AlphaFoldDB" id="A0AAV5R4B1"/>
<evidence type="ECO:0000256" key="4">
    <source>
        <dbReference type="ARBA" id="ARBA00023136"/>
    </source>
</evidence>
<keyword evidence="2 5" id="KW-0812">Transmembrane</keyword>
<dbReference type="InterPro" id="IPR007271">
    <property type="entry name" value="Nuc_sug_transpt"/>
</dbReference>
<gene>
    <name evidence="6" type="ORF">DAPK24_028750</name>
</gene>
<reference evidence="6 7" key="1">
    <citation type="journal article" date="2023" name="Elife">
        <title>Identification of key yeast species and microbe-microbe interactions impacting larval growth of Drosophila in the wild.</title>
        <authorList>
            <person name="Mure A."/>
            <person name="Sugiura Y."/>
            <person name="Maeda R."/>
            <person name="Honda K."/>
            <person name="Sakurai N."/>
            <person name="Takahashi Y."/>
            <person name="Watada M."/>
            <person name="Katoh T."/>
            <person name="Gotoh A."/>
            <person name="Gotoh Y."/>
            <person name="Taniguchi I."/>
            <person name="Nakamura K."/>
            <person name="Hayashi T."/>
            <person name="Katayama T."/>
            <person name="Uemura T."/>
            <person name="Hattori Y."/>
        </authorList>
    </citation>
    <scope>NUCLEOTIDE SEQUENCE [LARGE SCALE GENOMIC DNA]</scope>
    <source>
        <strain evidence="6 7">PK-24</strain>
    </source>
</reference>
<evidence type="ECO:0000256" key="3">
    <source>
        <dbReference type="ARBA" id="ARBA00022989"/>
    </source>
</evidence>
<keyword evidence="3 5" id="KW-1133">Transmembrane helix</keyword>
<dbReference type="InterPro" id="IPR012404">
    <property type="entry name" value="UCP036436"/>
</dbReference>